<dbReference type="OrthoDB" id="5946465at2759"/>
<evidence type="ECO:0000313" key="4">
    <source>
        <dbReference type="EMBL" id="ESO10300.1"/>
    </source>
</evidence>
<dbReference type="EnsemblMetazoa" id="HelroT186281">
    <property type="protein sequence ID" value="HelroP186281"/>
    <property type="gene ID" value="HelroG186281"/>
</dbReference>
<dbReference type="RefSeq" id="XP_009011596.1">
    <property type="nucleotide sequence ID" value="XM_009013348.1"/>
</dbReference>
<reference evidence="4 6" key="2">
    <citation type="journal article" date="2013" name="Nature">
        <title>Insights into bilaterian evolution from three spiralian genomes.</title>
        <authorList>
            <person name="Simakov O."/>
            <person name="Marletaz F."/>
            <person name="Cho S.J."/>
            <person name="Edsinger-Gonzales E."/>
            <person name="Havlak P."/>
            <person name="Hellsten U."/>
            <person name="Kuo D.H."/>
            <person name="Larsson T."/>
            <person name="Lv J."/>
            <person name="Arendt D."/>
            <person name="Savage R."/>
            <person name="Osoegawa K."/>
            <person name="de Jong P."/>
            <person name="Grimwood J."/>
            <person name="Chapman J.A."/>
            <person name="Shapiro H."/>
            <person name="Aerts A."/>
            <person name="Otillar R.P."/>
            <person name="Terry A.Y."/>
            <person name="Boore J.L."/>
            <person name="Grigoriev I.V."/>
            <person name="Lindberg D.R."/>
            <person name="Seaver E.C."/>
            <person name="Weisblat D.A."/>
            <person name="Putnam N.H."/>
            <person name="Rokhsar D.S."/>
        </authorList>
    </citation>
    <scope>NUCLEOTIDE SEQUENCE</scope>
</reference>
<proteinExistence type="predicted"/>
<dbReference type="eggNOG" id="KOG4214">
    <property type="taxonomic scope" value="Eukaryota"/>
</dbReference>
<dbReference type="Proteomes" id="UP000015101">
    <property type="component" value="Unassembled WGS sequence"/>
</dbReference>
<dbReference type="PANTHER" id="PTHR24189">
    <property type="entry name" value="MYOTROPHIN"/>
    <property type="match status" value="1"/>
</dbReference>
<dbReference type="InterPro" id="IPR036770">
    <property type="entry name" value="Ankyrin_rpt-contain_sf"/>
</dbReference>
<sequence length="121" mass="13397">MSADVQNFEWALKNGDLDQVKALVEKDKRLVNLQLSTGRYPLCMAADYGQIDIIEFLVSQNADINVKDRHGISPLLSAIYEGHINCVKYLIEKGASKIGKAPDGTPYADCTDVKEIKQLLS</sequence>
<dbReference type="PROSITE" id="PS50297">
    <property type="entry name" value="ANK_REP_REGION"/>
    <property type="match status" value="2"/>
</dbReference>
<evidence type="ECO:0000256" key="1">
    <source>
        <dbReference type="ARBA" id="ARBA00022737"/>
    </source>
</evidence>
<dbReference type="CTD" id="20210515"/>
<dbReference type="InParanoid" id="T1FNW8"/>
<dbReference type="GO" id="GO:0005737">
    <property type="term" value="C:cytoplasm"/>
    <property type="evidence" value="ECO:0000318"/>
    <property type="project" value="GO_Central"/>
</dbReference>
<dbReference type="OMA" id="TALIDCT"/>
<reference evidence="5" key="3">
    <citation type="submission" date="2015-06" db="UniProtKB">
        <authorList>
            <consortium name="EnsemblMetazoa"/>
        </authorList>
    </citation>
    <scope>IDENTIFICATION</scope>
</reference>
<dbReference type="InterPro" id="IPR050745">
    <property type="entry name" value="Multifunctional_regulatory"/>
</dbReference>
<organism evidence="5 6">
    <name type="scientific">Helobdella robusta</name>
    <name type="common">Californian leech</name>
    <dbReference type="NCBI Taxonomy" id="6412"/>
    <lineage>
        <taxon>Eukaryota</taxon>
        <taxon>Metazoa</taxon>
        <taxon>Spiralia</taxon>
        <taxon>Lophotrochozoa</taxon>
        <taxon>Annelida</taxon>
        <taxon>Clitellata</taxon>
        <taxon>Hirudinea</taxon>
        <taxon>Rhynchobdellida</taxon>
        <taxon>Glossiphoniidae</taxon>
        <taxon>Helobdella</taxon>
    </lineage>
</organism>
<dbReference type="GeneID" id="20210515"/>
<dbReference type="GO" id="GO:0005634">
    <property type="term" value="C:nucleus"/>
    <property type="evidence" value="ECO:0000318"/>
    <property type="project" value="GO_Central"/>
</dbReference>
<dbReference type="AlphaFoldDB" id="T1FNW8"/>
<dbReference type="STRING" id="6412.T1FNW8"/>
<dbReference type="EMBL" id="AMQM01008983">
    <property type="status" value="NOT_ANNOTATED_CDS"/>
    <property type="molecule type" value="Genomic_DNA"/>
</dbReference>
<keyword evidence="6" id="KW-1185">Reference proteome</keyword>
<dbReference type="KEGG" id="hro:HELRODRAFT_186281"/>
<dbReference type="Gene3D" id="1.25.40.20">
    <property type="entry name" value="Ankyrin repeat-containing domain"/>
    <property type="match status" value="1"/>
</dbReference>
<dbReference type="SMART" id="SM00248">
    <property type="entry name" value="ANK"/>
    <property type="match status" value="3"/>
</dbReference>
<keyword evidence="2 3" id="KW-0040">ANK repeat</keyword>
<keyword evidence="1" id="KW-0677">Repeat</keyword>
<protein>
    <submittedName>
        <fullName evidence="4 5">Uncharacterized protein</fullName>
    </submittedName>
</protein>
<dbReference type="FunCoup" id="T1FNW8">
    <property type="interactions" value="138"/>
</dbReference>
<dbReference type="PROSITE" id="PS50088">
    <property type="entry name" value="ANK_REPEAT"/>
    <property type="match status" value="2"/>
</dbReference>
<evidence type="ECO:0000256" key="3">
    <source>
        <dbReference type="PROSITE-ProRule" id="PRU00023"/>
    </source>
</evidence>
<dbReference type="PANTHER" id="PTHR24189:SF69">
    <property type="entry name" value="MYOTROPHIN"/>
    <property type="match status" value="1"/>
</dbReference>
<dbReference type="EMBL" id="KB095895">
    <property type="protein sequence ID" value="ESO10300.1"/>
    <property type="molecule type" value="Genomic_DNA"/>
</dbReference>
<name>T1FNW8_HELRO</name>
<dbReference type="Pfam" id="PF12796">
    <property type="entry name" value="Ank_2"/>
    <property type="match status" value="1"/>
</dbReference>
<gene>
    <name evidence="5" type="primary">20210515</name>
    <name evidence="4" type="ORF">HELRODRAFT_186281</name>
</gene>
<reference evidence="6" key="1">
    <citation type="submission" date="2012-12" db="EMBL/GenBank/DDBJ databases">
        <authorList>
            <person name="Hellsten U."/>
            <person name="Grimwood J."/>
            <person name="Chapman J.A."/>
            <person name="Shapiro H."/>
            <person name="Aerts A."/>
            <person name="Otillar R.P."/>
            <person name="Terry A.Y."/>
            <person name="Boore J.L."/>
            <person name="Simakov O."/>
            <person name="Marletaz F."/>
            <person name="Cho S.-J."/>
            <person name="Edsinger-Gonzales E."/>
            <person name="Havlak P."/>
            <person name="Kuo D.-H."/>
            <person name="Larsson T."/>
            <person name="Lv J."/>
            <person name="Arendt D."/>
            <person name="Savage R."/>
            <person name="Osoegawa K."/>
            <person name="de Jong P."/>
            <person name="Lindberg D.R."/>
            <person name="Seaver E.C."/>
            <person name="Weisblat D.A."/>
            <person name="Putnam N.H."/>
            <person name="Grigoriev I.V."/>
            <person name="Rokhsar D.S."/>
        </authorList>
    </citation>
    <scope>NUCLEOTIDE SEQUENCE</scope>
</reference>
<feature type="repeat" description="ANK" evidence="3">
    <location>
        <begin position="37"/>
        <end position="69"/>
    </location>
</feature>
<dbReference type="GO" id="GO:2000812">
    <property type="term" value="P:regulation of barbed-end actin filament capping"/>
    <property type="evidence" value="ECO:0000318"/>
    <property type="project" value="GO_Central"/>
</dbReference>
<evidence type="ECO:0000313" key="5">
    <source>
        <dbReference type="EnsemblMetazoa" id="HelroP186281"/>
    </source>
</evidence>
<evidence type="ECO:0000313" key="6">
    <source>
        <dbReference type="Proteomes" id="UP000015101"/>
    </source>
</evidence>
<dbReference type="InterPro" id="IPR002110">
    <property type="entry name" value="Ankyrin_rpt"/>
</dbReference>
<evidence type="ECO:0000256" key="2">
    <source>
        <dbReference type="ARBA" id="ARBA00023043"/>
    </source>
</evidence>
<dbReference type="HOGENOM" id="CLU_000134_45_7_1"/>
<dbReference type="SUPFAM" id="SSF48403">
    <property type="entry name" value="Ankyrin repeat"/>
    <property type="match status" value="1"/>
</dbReference>
<feature type="repeat" description="ANK" evidence="3">
    <location>
        <begin position="70"/>
        <end position="96"/>
    </location>
</feature>
<accession>T1FNW8</accession>